<dbReference type="AlphaFoldDB" id="A0A1W9ZW17"/>
<accession>A0A1W9ZW17</accession>
<comment type="caution">
    <text evidence="1">The sequence shown here is derived from an EMBL/GenBank/DDBJ whole genome shotgun (WGS) entry which is preliminary data.</text>
</comment>
<reference evidence="1 2" key="1">
    <citation type="submission" date="2017-02" db="EMBL/GenBank/DDBJ databases">
        <title>The new phylogeny of genus Mycobacterium.</title>
        <authorList>
            <person name="Tortoli E."/>
            <person name="Trovato A."/>
            <person name="Cirillo D.M."/>
        </authorList>
    </citation>
    <scope>NUCLEOTIDE SEQUENCE [LARGE SCALE GENOMIC DNA]</scope>
    <source>
        <strain evidence="1 2">DSM 45057</strain>
    </source>
</reference>
<keyword evidence="2" id="KW-1185">Reference proteome</keyword>
<dbReference type="Proteomes" id="UP000192284">
    <property type="component" value="Unassembled WGS sequence"/>
</dbReference>
<evidence type="ECO:0000313" key="2">
    <source>
        <dbReference type="Proteomes" id="UP000192284"/>
    </source>
</evidence>
<protein>
    <submittedName>
        <fullName evidence="1">Uncharacterized protein</fullName>
    </submittedName>
</protein>
<name>A0A1W9ZW17_MYCAN</name>
<organism evidence="1 2">
    <name type="scientific">Mycobacterium angelicum</name>
    <dbReference type="NCBI Taxonomy" id="470074"/>
    <lineage>
        <taxon>Bacteria</taxon>
        <taxon>Bacillati</taxon>
        <taxon>Actinomycetota</taxon>
        <taxon>Actinomycetes</taxon>
        <taxon>Mycobacteriales</taxon>
        <taxon>Mycobacteriaceae</taxon>
        <taxon>Mycobacterium</taxon>
    </lineage>
</organism>
<evidence type="ECO:0000313" key="1">
    <source>
        <dbReference type="EMBL" id="ORA21726.1"/>
    </source>
</evidence>
<sequence length="87" mass="9123">MPPGWVYGNPGIDQLADSRAAQINKILNVFETQIAPEPADVAAAAHLFIAKQRVEVRKLTARQPIDDGDVAAVEGAGVALNRSCGTG</sequence>
<dbReference type="EMBL" id="MVHE01000013">
    <property type="protein sequence ID" value="ORA21726.1"/>
    <property type="molecule type" value="Genomic_DNA"/>
</dbReference>
<gene>
    <name evidence="1" type="ORF">BST12_11760</name>
</gene>
<proteinExistence type="predicted"/>